<dbReference type="Gene3D" id="1.10.4190.10">
    <property type="entry name" value="Urease accessory protein UreF"/>
    <property type="match status" value="1"/>
</dbReference>
<name>A0A506U712_9HYPH</name>
<keyword evidence="1 3" id="KW-0996">Nickel insertion</keyword>
<dbReference type="PIRSF" id="PIRSF009467">
    <property type="entry name" value="Ureas_acces_UreF"/>
    <property type="match status" value="1"/>
</dbReference>
<dbReference type="InterPro" id="IPR038277">
    <property type="entry name" value="UreF_sf"/>
</dbReference>
<evidence type="ECO:0000256" key="2">
    <source>
        <dbReference type="ARBA" id="ARBA00023186"/>
    </source>
</evidence>
<dbReference type="Proteomes" id="UP000320314">
    <property type="component" value="Unassembled WGS sequence"/>
</dbReference>
<evidence type="ECO:0000256" key="3">
    <source>
        <dbReference type="HAMAP-Rule" id="MF_01385"/>
    </source>
</evidence>
<comment type="subunit">
    <text evidence="3">UreD, UreF and UreG form a complex that acts as a GTP-hydrolysis-dependent molecular chaperone, activating the urease apoprotein by helping to assemble the nickel containing metallocenter of UreC. The UreE protein probably delivers the nickel.</text>
</comment>
<keyword evidence="3" id="KW-0963">Cytoplasm</keyword>
<dbReference type="PANTHER" id="PTHR33620">
    <property type="entry name" value="UREASE ACCESSORY PROTEIN F"/>
    <property type="match status" value="1"/>
</dbReference>
<comment type="similarity">
    <text evidence="3">Belongs to the UreF family.</text>
</comment>
<dbReference type="HAMAP" id="MF_01385">
    <property type="entry name" value="UreF"/>
    <property type="match status" value="1"/>
</dbReference>
<keyword evidence="2 3" id="KW-0143">Chaperone</keyword>
<evidence type="ECO:0000313" key="5">
    <source>
        <dbReference type="Proteomes" id="UP000320314"/>
    </source>
</evidence>
<dbReference type="InterPro" id="IPR002639">
    <property type="entry name" value="UreF"/>
</dbReference>
<keyword evidence="5" id="KW-1185">Reference proteome</keyword>
<sequence length="226" mass="23644">MPPATEPVAEPAARVRLMTLLSPSFPVGAFAYSHGVERAVHDGLIGGRDDLVAWLGDLVTAGSGWNDAVLLRAAWGAGDARERDDIASLAEALASSRERHLETMAQGSAFLAAARAFREARDLRLEGEVAYPVAVGAVTRAMGLACAEVLAAYLNAFVGTLVQAALRTVPIGQSDAVAALARLEPVVLDAAARAEIATLDDLGSATVVSDLLAMTHETQQSRLFRS</sequence>
<accession>A0A506U712</accession>
<dbReference type="EMBL" id="VHLH01000012">
    <property type="protein sequence ID" value="TPW29288.1"/>
    <property type="molecule type" value="Genomic_DNA"/>
</dbReference>
<dbReference type="GO" id="GO:0005737">
    <property type="term" value="C:cytoplasm"/>
    <property type="evidence" value="ECO:0007669"/>
    <property type="project" value="UniProtKB-SubCell"/>
</dbReference>
<comment type="function">
    <text evidence="3">Required for maturation of urease via the functional incorporation of the urease nickel metallocenter.</text>
</comment>
<dbReference type="AlphaFoldDB" id="A0A506U712"/>
<evidence type="ECO:0000256" key="1">
    <source>
        <dbReference type="ARBA" id="ARBA00022988"/>
    </source>
</evidence>
<dbReference type="OrthoDB" id="9798772at2"/>
<evidence type="ECO:0000313" key="4">
    <source>
        <dbReference type="EMBL" id="TPW29288.1"/>
    </source>
</evidence>
<organism evidence="4 5">
    <name type="scientific">Pararhizobium mangrovi</name>
    <dbReference type="NCBI Taxonomy" id="2590452"/>
    <lineage>
        <taxon>Bacteria</taxon>
        <taxon>Pseudomonadati</taxon>
        <taxon>Pseudomonadota</taxon>
        <taxon>Alphaproteobacteria</taxon>
        <taxon>Hyphomicrobiales</taxon>
        <taxon>Rhizobiaceae</taxon>
        <taxon>Rhizobium/Agrobacterium group</taxon>
        <taxon>Pararhizobium</taxon>
    </lineage>
</organism>
<proteinExistence type="inferred from homology"/>
<dbReference type="Pfam" id="PF01730">
    <property type="entry name" value="UreF"/>
    <property type="match status" value="1"/>
</dbReference>
<protein>
    <recommendedName>
        <fullName evidence="3">Urease accessory protein UreF</fullName>
    </recommendedName>
</protein>
<dbReference type="RefSeq" id="WP_141166463.1">
    <property type="nucleotide sequence ID" value="NZ_VHLH01000012.1"/>
</dbReference>
<dbReference type="PANTHER" id="PTHR33620:SF1">
    <property type="entry name" value="UREASE ACCESSORY PROTEIN F"/>
    <property type="match status" value="1"/>
</dbReference>
<reference evidence="4 5" key="1">
    <citation type="submission" date="2019-06" db="EMBL/GenBank/DDBJ databases">
        <authorList>
            <person name="Li M."/>
        </authorList>
    </citation>
    <scope>NUCLEOTIDE SEQUENCE [LARGE SCALE GENOMIC DNA]</scope>
    <source>
        <strain evidence="4 5">BGMRC6574</strain>
    </source>
</reference>
<comment type="caution">
    <text evidence="4">The sequence shown here is derived from an EMBL/GenBank/DDBJ whole genome shotgun (WGS) entry which is preliminary data.</text>
</comment>
<gene>
    <name evidence="3" type="primary">ureF</name>
    <name evidence="4" type="ORF">FJU11_07715</name>
</gene>
<comment type="subcellular location">
    <subcellularLocation>
        <location evidence="3">Cytoplasm</location>
    </subcellularLocation>
</comment>
<dbReference type="GO" id="GO:0016151">
    <property type="term" value="F:nickel cation binding"/>
    <property type="evidence" value="ECO:0007669"/>
    <property type="project" value="UniProtKB-UniRule"/>
</dbReference>